<evidence type="ECO:0000313" key="2">
    <source>
        <dbReference type="EMBL" id="CAB4138747.1"/>
    </source>
</evidence>
<accession>A0A6J5M0B6</accession>
<feature type="compositionally biased region" description="Low complexity" evidence="1">
    <location>
        <begin position="32"/>
        <end position="64"/>
    </location>
</feature>
<reference evidence="2" key="1">
    <citation type="submission" date="2020-04" db="EMBL/GenBank/DDBJ databases">
        <authorList>
            <person name="Chiriac C."/>
            <person name="Salcher M."/>
            <person name="Ghai R."/>
            <person name="Kavagutti S V."/>
        </authorList>
    </citation>
    <scope>NUCLEOTIDE SEQUENCE</scope>
</reference>
<keyword evidence="2" id="KW-0176">Collagen</keyword>
<dbReference type="EMBL" id="LR796349">
    <property type="protein sequence ID" value="CAB4138747.1"/>
    <property type="molecule type" value="Genomic_DNA"/>
</dbReference>
<dbReference type="Gene3D" id="1.20.5.320">
    <property type="entry name" value="6-Phosphogluconate Dehydrogenase, domain 3"/>
    <property type="match status" value="1"/>
</dbReference>
<name>A0A6J5M0B6_9CAUD</name>
<organism evidence="2">
    <name type="scientific">uncultured Caudovirales phage</name>
    <dbReference type="NCBI Taxonomy" id="2100421"/>
    <lineage>
        <taxon>Viruses</taxon>
        <taxon>Duplodnaviria</taxon>
        <taxon>Heunggongvirae</taxon>
        <taxon>Uroviricota</taxon>
        <taxon>Caudoviricetes</taxon>
        <taxon>Peduoviridae</taxon>
        <taxon>Maltschvirus</taxon>
        <taxon>Maltschvirus maltsch</taxon>
    </lineage>
</organism>
<feature type="compositionally biased region" description="Pro residues" evidence="1">
    <location>
        <begin position="12"/>
        <end position="23"/>
    </location>
</feature>
<feature type="region of interest" description="Disordered" evidence="1">
    <location>
        <begin position="1"/>
        <end position="68"/>
    </location>
</feature>
<protein>
    <submittedName>
        <fullName evidence="2">Collagen triple helix repeat</fullName>
    </submittedName>
</protein>
<sequence length="161" mass="15800">MAASTSFHELPPVAPTAPIPGPQGPKGEKGDTGPMGPQGPTGAAGPTGATGPTGPQGATGPQGPEGSTITQFAEYTATSGQTVFDFPNVVSSSLVAVFRNGLKLPVTGFTRSSTAVTLTTGATLGDNVSIIGFEQAGSWIGGADDGVWISGGAILDDGSWA</sequence>
<dbReference type="InterPro" id="IPR008160">
    <property type="entry name" value="Collagen"/>
</dbReference>
<gene>
    <name evidence="2" type="ORF">UFOVP344_19</name>
</gene>
<proteinExistence type="predicted"/>
<dbReference type="Pfam" id="PF01391">
    <property type="entry name" value="Collagen"/>
    <property type="match status" value="1"/>
</dbReference>
<evidence type="ECO:0000256" key="1">
    <source>
        <dbReference type="SAM" id="MobiDB-lite"/>
    </source>
</evidence>